<feature type="signal peptide" evidence="7">
    <location>
        <begin position="1"/>
        <end position="17"/>
    </location>
</feature>
<evidence type="ECO:0000313" key="8">
    <source>
        <dbReference type="EMBL" id="CEM04371.1"/>
    </source>
</evidence>
<accession>A0A0G4EYE3</accession>
<evidence type="ECO:0000256" key="4">
    <source>
        <dbReference type="ARBA" id="ARBA00041867"/>
    </source>
</evidence>
<protein>
    <recommendedName>
        <fullName evidence="5">ETFB lysine methyltransferase</fullName>
    </recommendedName>
    <alternativeName>
        <fullName evidence="4">Protein N-lysine methyltransferase METTL20</fullName>
    </alternativeName>
</protein>
<dbReference type="SUPFAM" id="SSF53335">
    <property type="entry name" value="S-adenosyl-L-methionine-dependent methyltransferases"/>
    <property type="match status" value="1"/>
</dbReference>
<dbReference type="InterPro" id="IPR029063">
    <property type="entry name" value="SAM-dependent_MTases_sf"/>
</dbReference>
<reference evidence="8" key="1">
    <citation type="submission" date="2014-11" db="EMBL/GenBank/DDBJ databases">
        <authorList>
            <person name="Otto D Thomas"/>
            <person name="Naeem Raeece"/>
        </authorList>
    </citation>
    <scope>NUCLEOTIDE SEQUENCE</scope>
</reference>
<evidence type="ECO:0000256" key="2">
    <source>
        <dbReference type="ARBA" id="ARBA00022679"/>
    </source>
</evidence>
<dbReference type="PANTHER" id="PTHR43648:SF1">
    <property type="entry name" value="ELECTRON TRANSFER FLAVOPROTEIN BETA SUBUNIT LYSINE METHYLTRANSFERASE"/>
    <property type="match status" value="1"/>
</dbReference>
<evidence type="ECO:0000256" key="1">
    <source>
        <dbReference type="ARBA" id="ARBA00022603"/>
    </source>
</evidence>
<dbReference type="PANTHER" id="PTHR43648">
    <property type="entry name" value="ELECTRON TRANSFER FLAVOPROTEIN BETA SUBUNIT LYSINE METHYLTRANSFERASE"/>
    <property type="match status" value="1"/>
</dbReference>
<keyword evidence="7" id="KW-0732">Signal</keyword>
<dbReference type="GO" id="GO:0016279">
    <property type="term" value="F:protein-lysine N-methyltransferase activity"/>
    <property type="evidence" value="ECO:0007669"/>
    <property type="project" value="TreeGrafter"/>
</dbReference>
<feature type="chain" id="PRO_5005188023" description="ETFB lysine methyltransferase" evidence="7">
    <location>
        <begin position="18"/>
        <end position="505"/>
    </location>
</feature>
<dbReference type="VEuPathDB" id="CryptoDB:Cvel_14282"/>
<gene>
    <name evidence="8" type="ORF">Cvel_14282</name>
</gene>
<evidence type="ECO:0000256" key="7">
    <source>
        <dbReference type="SAM" id="SignalP"/>
    </source>
</evidence>
<keyword evidence="1" id="KW-0489">Methyltransferase</keyword>
<sequence length="505" mass="56250">MRHIFVVAVFCVGVCEAFLLKARTGGDGGRSERQQGFSSLKQVPGDDNILDQSPDLARELLPDGEWRIKQSVLNELRAEQSRKEELIRDMGTSQMAQKAFDPNTCRQDVYRMKFAFKRGDKLTPERMVDCLSQLGCLRLTATDLSGADPHFFDFDGQAAVAFPPDWNHVSISVTFRTSTPPNLLLQCITRQLRLWESGEKFKCEVSFIEKADPKLSVVPGLYPLTVGNVTYTYPDDTSGDAKEEGGPLSYPPFTWKQGARIKLEGGVGQGSGHSETTQMASEWVQRRTSEAALEGRGKVQVLDWGAGTGILGLTALASGARYATCIEKDPDAALAIIRNAKSNRYSSPGQLDVLVPTSMGEDNFDDISRANSLLDHEATVSSAFEHVRLGYNGNLESIERMSAVTMVPFQLVVANVNIWNHLRMPAILQQLTMAEGWLGITGIKKEDAERVMNHHRMQFEQLKIVDERDGWVMIEGRRKGRRKATLLAGDADFDYRKRDPFLRSI</sequence>
<proteinExistence type="inferred from homology"/>
<feature type="region of interest" description="Disordered" evidence="6">
    <location>
        <begin position="24"/>
        <end position="48"/>
    </location>
</feature>
<evidence type="ECO:0000256" key="5">
    <source>
        <dbReference type="ARBA" id="ARBA00042266"/>
    </source>
</evidence>
<dbReference type="InterPro" id="IPR050078">
    <property type="entry name" value="Ribosomal_L11_MeTrfase_PrmA"/>
</dbReference>
<dbReference type="Gene3D" id="3.40.50.150">
    <property type="entry name" value="Vaccinia Virus protein VP39"/>
    <property type="match status" value="1"/>
</dbReference>
<evidence type="ECO:0000256" key="6">
    <source>
        <dbReference type="SAM" id="MobiDB-lite"/>
    </source>
</evidence>
<dbReference type="EMBL" id="CDMZ01000009">
    <property type="protein sequence ID" value="CEM04371.1"/>
    <property type="molecule type" value="Genomic_DNA"/>
</dbReference>
<keyword evidence="2" id="KW-0808">Transferase</keyword>
<dbReference type="AlphaFoldDB" id="A0A0G4EYE3"/>
<organism evidence="8">
    <name type="scientific">Chromera velia CCMP2878</name>
    <dbReference type="NCBI Taxonomy" id="1169474"/>
    <lineage>
        <taxon>Eukaryota</taxon>
        <taxon>Sar</taxon>
        <taxon>Alveolata</taxon>
        <taxon>Colpodellida</taxon>
        <taxon>Chromeraceae</taxon>
        <taxon>Chromera</taxon>
    </lineage>
</organism>
<dbReference type="PhylomeDB" id="A0A0G4EYE3"/>
<name>A0A0G4EYE3_9ALVE</name>
<comment type="similarity">
    <text evidence="3">Belongs to the methyltransferase superfamily. ETFBKMT family.</text>
</comment>
<dbReference type="Pfam" id="PF06325">
    <property type="entry name" value="PrmA"/>
    <property type="match status" value="1"/>
</dbReference>
<evidence type="ECO:0000256" key="3">
    <source>
        <dbReference type="ARBA" id="ARBA00037932"/>
    </source>
</evidence>
<dbReference type="GO" id="GO:0032259">
    <property type="term" value="P:methylation"/>
    <property type="evidence" value="ECO:0007669"/>
    <property type="project" value="UniProtKB-KW"/>
</dbReference>
<dbReference type="CDD" id="cd02440">
    <property type="entry name" value="AdoMet_MTases"/>
    <property type="match status" value="1"/>
</dbReference>